<gene>
    <name evidence="2" type="ORF">IPOD504_LOCUS11312</name>
</gene>
<feature type="region of interest" description="Disordered" evidence="1">
    <location>
        <begin position="1"/>
        <end position="39"/>
    </location>
</feature>
<sequence>MLGDAQRADAQRAERRSAPPDPPDAPSARRRPLPAGARHLTKHRSALLCTHDILYSTVPSLFSDDLSVV</sequence>
<name>A0ABN8ITN8_9NEOP</name>
<feature type="non-terminal residue" evidence="2">
    <location>
        <position position="69"/>
    </location>
</feature>
<protein>
    <submittedName>
        <fullName evidence="2">Uncharacterized protein</fullName>
    </submittedName>
</protein>
<evidence type="ECO:0000313" key="2">
    <source>
        <dbReference type="EMBL" id="CAH2061126.1"/>
    </source>
</evidence>
<accession>A0ABN8ITN8</accession>
<dbReference type="Proteomes" id="UP000837857">
    <property type="component" value="Chromosome 27"/>
</dbReference>
<dbReference type="EMBL" id="OW152839">
    <property type="protein sequence ID" value="CAH2061126.1"/>
    <property type="molecule type" value="Genomic_DNA"/>
</dbReference>
<evidence type="ECO:0000256" key="1">
    <source>
        <dbReference type="SAM" id="MobiDB-lite"/>
    </source>
</evidence>
<proteinExistence type="predicted"/>
<reference evidence="2" key="1">
    <citation type="submission" date="2022-03" db="EMBL/GenBank/DDBJ databases">
        <authorList>
            <person name="Martin H S."/>
        </authorList>
    </citation>
    <scope>NUCLEOTIDE SEQUENCE</scope>
</reference>
<organism evidence="2 3">
    <name type="scientific">Iphiclides podalirius</name>
    <name type="common">scarce swallowtail</name>
    <dbReference type="NCBI Taxonomy" id="110791"/>
    <lineage>
        <taxon>Eukaryota</taxon>
        <taxon>Metazoa</taxon>
        <taxon>Ecdysozoa</taxon>
        <taxon>Arthropoda</taxon>
        <taxon>Hexapoda</taxon>
        <taxon>Insecta</taxon>
        <taxon>Pterygota</taxon>
        <taxon>Neoptera</taxon>
        <taxon>Endopterygota</taxon>
        <taxon>Lepidoptera</taxon>
        <taxon>Glossata</taxon>
        <taxon>Ditrysia</taxon>
        <taxon>Papilionoidea</taxon>
        <taxon>Papilionidae</taxon>
        <taxon>Papilioninae</taxon>
        <taxon>Iphiclides</taxon>
    </lineage>
</organism>
<evidence type="ECO:0000313" key="3">
    <source>
        <dbReference type="Proteomes" id="UP000837857"/>
    </source>
</evidence>
<feature type="compositionally biased region" description="Basic and acidic residues" evidence="1">
    <location>
        <begin position="1"/>
        <end position="18"/>
    </location>
</feature>
<keyword evidence="3" id="KW-1185">Reference proteome</keyword>